<reference evidence="2" key="1">
    <citation type="journal article" date="2016" name="PLoS ONE">
        <title>A Deep Insight into the Sialome of Male and Female Aedes aegypti Mosquitoes.</title>
        <authorList>
            <person name="Ribeiro J.M."/>
            <person name="Martin-Martin I."/>
            <person name="Arca B."/>
            <person name="Calvo E."/>
        </authorList>
    </citation>
    <scope>NUCLEOTIDE SEQUENCE</scope>
    <source>
        <strain evidence="2">Liverpool</strain>
        <tissue evidence="2">Salivary glands</tissue>
    </source>
</reference>
<feature type="compositionally biased region" description="Polar residues" evidence="1">
    <location>
        <begin position="79"/>
        <end position="97"/>
    </location>
</feature>
<keyword evidence="2" id="KW-0418">Kinase</keyword>
<dbReference type="EMBL" id="GDUN01000877">
    <property type="protein sequence ID" value="JAN95042.1"/>
    <property type="molecule type" value="mRNA"/>
</dbReference>
<feature type="compositionally biased region" description="Polar residues" evidence="1">
    <location>
        <begin position="108"/>
        <end position="124"/>
    </location>
</feature>
<evidence type="ECO:0000313" key="2">
    <source>
        <dbReference type="EMBL" id="JAN95042.1"/>
    </source>
</evidence>
<feature type="compositionally biased region" description="Low complexity" evidence="1">
    <location>
        <begin position="125"/>
        <end position="155"/>
    </location>
</feature>
<feature type="region of interest" description="Disordered" evidence="1">
    <location>
        <begin position="1"/>
        <end position="360"/>
    </location>
</feature>
<feature type="compositionally biased region" description="Basic and acidic residues" evidence="1">
    <location>
        <begin position="1"/>
        <end position="21"/>
    </location>
</feature>
<feature type="compositionally biased region" description="Polar residues" evidence="1">
    <location>
        <begin position="472"/>
        <end position="502"/>
    </location>
</feature>
<feature type="region of interest" description="Disordered" evidence="1">
    <location>
        <begin position="619"/>
        <end position="643"/>
    </location>
</feature>
<feature type="compositionally biased region" description="Polar residues" evidence="1">
    <location>
        <begin position="52"/>
        <end position="70"/>
    </location>
</feature>
<dbReference type="AlphaFoldDB" id="A0A0P6ITG1"/>
<sequence length="885" mass="99073">MEKAIEQKLADARAQSDKKDVNPSPGDKTSDDSKKAPNSTTKKDDGKESGQKAANASVNNDGKKASSSGTAVKKPAIQTAATGTQSGTKNTGSQSGANAKKPEEKVTNQKATNTGKAPPQKTTGSASSPKKVAAKPSSTPKASDSGSKSNSNTSKEGTKPQSPQSGTNVAKKAGGESSKEVKTESDSSDKNRKAEQKDKTKDDKSKTDNSNGDKDTSSKNDDKKKDPTEKRDDPGERRSRRRSRSKSSRERSRSPMLFQRNYHYARSFDPDHPRRKFDERNSSYRRSPNRRRSRTRSPLPPRRRSRSPYARRSPSPRRYDSRRRSPRRRSRNSQDRTRSRSRSRRDRSRSSDRNRDPKVLRAKKSFLDDLAVKFAQEGREFPELEQYRCEINSQFVQYPQFRNQFSINAVEHPCDPPYMDMDGCPPGDPMGTQIVLADPYNAYPLYAEAQPIVSYPMLGEQLALQSPALDSPQASQEAFQQDKINGANSGDGSRSTGSQPSVPTEIWTKQEVKLRIKQAIKLLEDADSGKTKPAKFLYRAPTFHGKGINEGRSPVLKSDKNPTYAFSCRFSETSDPFGNVPRTLKPIIDVLRMDEGHISYRILQRHNLKQQAVITERDNLARRQQGATTSNTGTGSSLQKTTQTDPTVCTDCLLRKIKVRYNGETQTDIVRTVDSVAQTNPMPVQAVSEFGSITELTPNQVRAVSELIKYIKLTVTSGTVTEMRDSLRDDQVYNLNSDLRTAYNYFDAMVEHKNSTVPLNNEREVGNVPFDKTDDYTDPDTFIEDENFTNEYEEIHKNFCDDEFAEGEELESYSNPLLQSQQTSSHRNMDTRDSYGRNTGSSFGRMGGNPGGPSTSAFRQQQHRPGDRREATKGPQFVPFNRRNY</sequence>
<feature type="compositionally biased region" description="Basic and acidic residues" evidence="1">
    <location>
        <begin position="28"/>
        <end position="50"/>
    </location>
</feature>
<organism evidence="2">
    <name type="scientific">Aedes aegypti</name>
    <name type="common">Yellowfever mosquito</name>
    <name type="synonym">Culex aegypti</name>
    <dbReference type="NCBI Taxonomy" id="7159"/>
    <lineage>
        <taxon>Eukaryota</taxon>
        <taxon>Metazoa</taxon>
        <taxon>Ecdysozoa</taxon>
        <taxon>Arthropoda</taxon>
        <taxon>Hexapoda</taxon>
        <taxon>Insecta</taxon>
        <taxon>Pterygota</taxon>
        <taxon>Neoptera</taxon>
        <taxon>Endopterygota</taxon>
        <taxon>Diptera</taxon>
        <taxon>Nematocera</taxon>
        <taxon>Culicoidea</taxon>
        <taxon>Culicidae</taxon>
        <taxon>Culicinae</taxon>
        <taxon>Aedini</taxon>
        <taxon>Aedes</taxon>
        <taxon>Stegomyia</taxon>
    </lineage>
</organism>
<dbReference type="VEuPathDB" id="VectorBase:AAEL018231"/>
<keyword evidence="2" id="KW-0808">Transferase</keyword>
<feature type="compositionally biased region" description="Polar residues" evidence="1">
    <location>
        <begin position="817"/>
        <end position="826"/>
    </location>
</feature>
<accession>A0A0P6ITG1</accession>
<feature type="compositionally biased region" description="Basic and acidic residues" evidence="1">
    <location>
        <begin position="348"/>
        <end position="360"/>
    </location>
</feature>
<feature type="compositionally biased region" description="Basic and acidic residues" evidence="1">
    <location>
        <begin position="266"/>
        <end position="282"/>
    </location>
</feature>
<feature type="region of interest" description="Disordered" evidence="1">
    <location>
        <begin position="817"/>
        <end position="885"/>
    </location>
</feature>
<dbReference type="GO" id="GO:0016301">
    <property type="term" value="F:kinase activity"/>
    <property type="evidence" value="ECO:0007669"/>
    <property type="project" value="UniProtKB-KW"/>
</dbReference>
<protein>
    <submittedName>
        <fullName evidence="2">Putative serine/threonine-protein kinase prp4</fullName>
    </submittedName>
</protein>
<name>A0A0P6ITG1_AEDAE</name>
<feature type="compositionally biased region" description="Basic residues" evidence="1">
    <location>
        <begin position="287"/>
        <end position="306"/>
    </location>
</feature>
<proteinExistence type="evidence at transcript level"/>
<feature type="region of interest" description="Disordered" evidence="1">
    <location>
        <begin position="466"/>
        <end position="506"/>
    </location>
</feature>
<feature type="compositionally biased region" description="Basic and acidic residues" evidence="1">
    <location>
        <begin position="173"/>
        <end position="237"/>
    </location>
</feature>
<feature type="compositionally biased region" description="Low complexity" evidence="1">
    <location>
        <begin position="626"/>
        <end position="637"/>
    </location>
</feature>
<evidence type="ECO:0000256" key="1">
    <source>
        <dbReference type="SAM" id="MobiDB-lite"/>
    </source>
</evidence>
<feature type="compositionally biased region" description="Polar residues" evidence="1">
    <location>
        <begin position="159"/>
        <end position="168"/>
    </location>
</feature>